<name>A0ABW2KPS2_9PROT</name>
<dbReference type="GO" id="GO:0032259">
    <property type="term" value="P:methylation"/>
    <property type="evidence" value="ECO:0007669"/>
    <property type="project" value="UniProtKB-KW"/>
</dbReference>
<evidence type="ECO:0000256" key="2">
    <source>
        <dbReference type="ARBA" id="ARBA00022679"/>
    </source>
</evidence>
<keyword evidence="3" id="KW-0949">S-adenosyl-L-methionine</keyword>
<evidence type="ECO:0000313" key="4">
    <source>
        <dbReference type="EMBL" id="MFC7331996.1"/>
    </source>
</evidence>
<accession>A0ABW2KPS2</accession>
<keyword evidence="1 4" id="KW-0489">Methyltransferase</keyword>
<dbReference type="Pfam" id="PF01596">
    <property type="entry name" value="Methyltransf_3"/>
    <property type="match status" value="1"/>
</dbReference>
<evidence type="ECO:0000313" key="5">
    <source>
        <dbReference type="Proteomes" id="UP001596456"/>
    </source>
</evidence>
<dbReference type="PANTHER" id="PTHR10509">
    <property type="entry name" value="O-METHYLTRANSFERASE-RELATED"/>
    <property type="match status" value="1"/>
</dbReference>
<dbReference type="InterPro" id="IPR029063">
    <property type="entry name" value="SAM-dependent_MTases_sf"/>
</dbReference>
<organism evidence="4 5">
    <name type="scientific">Rhodocista pekingensis</name>
    <dbReference type="NCBI Taxonomy" id="201185"/>
    <lineage>
        <taxon>Bacteria</taxon>
        <taxon>Pseudomonadati</taxon>
        <taxon>Pseudomonadota</taxon>
        <taxon>Alphaproteobacteria</taxon>
        <taxon>Rhodospirillales</taxon>
        <taxon>Azospirillaceae</taxon>
        <taxon>Rhodocista</taxon>
    </lineage>
</organism>
<dbReference type="PROSITE" id="PS51682">
    <property type="entry name" value="SAM_OMT_I"/>
    <property type="match status" value="1"/>
</dbReference>
<dbReference type="RefSeq" id="WP_377356126.1">
    <property type="nucleotide sequence ID" value="NZ_JBHTCM010000004.1"/>
</dbReference>
<dbReference type="InterPro" id="IPR050362">
    <property type="entry name" value="Cation-dep_OMT"/>
</dbReference>
<dbReference type="CDD" id="cd02440">
    <property type="entry name" value="AdoMet_MTases"/>
    <property type="match status" value="1"/>
</dbReference>
<proteinExistence type="predicted"/>
<dbReference type="Proteomes" id="UP001596456">
    <property type="component" value="Unassembled WGS sequence"/>
</dbReference>
<evidence type="ECO:0000256" key="3">
    <source>
        <dbReference type="ARBA" id="ARBA00022691"/>
    </source>
</evidence>
<sequence length="221" mass="24101">MSPRTIGMDDRLYAYYRATSVREPAVLARLREQTAALGSQASMQIAPEQGQFLALLVELTGAVRLLEVGTFTGYSALACALALPPQGRLICCDVSEEWTAVARRYWAEAGVAGRIELRLGPALDTLDALLAEGLGETFDMVFIDADKPNYDAYYEQALRLVRPGGLVALDNTLWSGRVADPEDTTPRTEAIRALNAKLGRDDRVSLCQVPIGDGLTLARRR</sequence>
<dbReference type="InterPro" id="IPR002935">
    <property type="entry name" value="SAM_O-MeTrfase"/>
</dbReference>
<gene>
    <name evidence="4" type="ORF">ACFQPS_02365</name>
</gene>
<keyword evidence="2 4" id="KW-0808">Transferase</keyword>
<reference evidence="5" key="1">
    <citation type="journal article" date="2019" name="Int. J. Syst. Evol. Microbiol.">
        <title>The Global Catalogue of Microorganisms (GCM) 10K type strain sequencing project: providing services to taxonomists for standard genome sequencing and annotation.</title>
        <authorList>
            <consortium name="The Broad Institute Genomics Platform"/>
            <consortium name="The Broad Institute Genome Sequencing Center for Infectious Disease"/>
            <person name="Wu L."/>
            <person name="Ma J."/>
        </authorList>
    </citation>
    <scope>NUCLEOTIDE SEQUENCE [LARGE SCALE GENOMIC DNA]</scope>
    <source>
        <strain evidence="5">CGMCC 1.16275</strain>
    </source>
</reference>
<evidence type="ECO:0000256" key="1">
    <source>
        <dbReference type="ARBA" id="ARBA00022603"/>
    </source>
</evidence>
<dbReference type="Gene3D" id="3.40.50.150">
    <property type="entry name" value="Vaccinia Virus protein VP39"/>
    <property type="match status" value="1"/>
</dbReference>
<keyword evidence="5" id="KW-1185">Reference proteome</keyword>
<dbReference type="PANTHER" id="PTHR10509:SF14">
    <property type="entry name" value="CAFFEOYL-COA O-METHYLTRANSFERASE 3-RELATED"/>
    <property type="match status" value="1"/>
</dbReference>
<dbReference type="EMBL" id="JBHTCM010000004">
    <property type="protein sequence ID" value="MFC7331996.1"/>
    <property type="molecule type" value="Genomic_DNA"/>
</dbReference>
<dbReference type="EC" id="2.1.1.-" evidence="4"/>
<dbReference type="SUPFAM" id="SSF53335">
    <property type="entry name" value="S-adenosyl-L-methionine-dependent methyltransferases"/>
    <property type="match status" value="1"/>
</dbReference>
<comment type="caution">
    <text evidence="4">The sequence shown here is derived from an EMBL/GenBank/DDBJ whole genome shotgun (WGS) entry which is preliminary data.</text>
</comment>
<protein>
    <submittedName>
        <fullName evidence="4">O-methyltransferase</fullName>
        <ecNumber evidence="4">2.1.1.-</ecNumber>
    </submittedName>
</protein>
<dbReference type="GO" id="GO:0008168">
    <property type="term" value="F:methyltransferase activity"/>
    <property type="evidence" value="ECO:0007669"/>
    <property type="project" value="UniProtKB-KW"/>
</dbReference>